<reference evidence="2 3" key="1">
    <citation type="submission" date="2018-10" db="EMBL/GenBank/DDBJ databases">
        <title>Phylogenomics of Brevibacillus.</title>
        <authorList>
            <person name="Dunlap C."/>
        </authorList>
    </citation>
    <scope>NUCLEOTIDE SEQUENCE [LARGE SCALE GENOMIC DNA]</scope>
    <source>
        <strain evidence="2 3">JCM 15716</strain>
    </source>
</reference>
<dbReference type="RefSeq" id="WP_122917779.1">
    <property type="nucleotide sequence ID" value="NZ_RHHQ01000008.1"/>
</dbReference>
<sequence>MSSRYVYAIAAADEKLYFSDQGTLYYMNTDGSSKEKLIDAYVADIKISNGWLYYSDYNNSSINRVSLDGTDNQRLTSVDEKVYANRGTFTVFGDWIEYRSDSDDPKNFGHFIINANAPEHTRIKLENSTQILDVTDDGIYIQRNNILYKKDIKTGDETPLSELGIDIDLTKIDGYVRSYHFADGYLLYISKDNNLKKLTFAKPTKP</sequence>
<keyword evidence="3" id="KW-1185">Reference proteome</keyword>
<protein>
    <submittedName>
        <fullName evidence="2">DUF5050 domain-containing protein</fullName>
    </submittedName>
</protein>
<dbReference type="OrthoDB" id="1889751at2"/>
<evidence type="ECO:0000259" key="1">
    <source>
        <dbReference type="Pfam" id="PF16472"/>
    </source>
</evidence>
<evidence type="ECO:0000313" key="3">
    <source>
        <dbReference type="Proteomes" id="UP000271031"/>
    </source>
</evidence>
<dbReference type="Pfam" id="PF16472">
    <property type="entry name" value="DUF5050"/>
    <property type="match status" value="1"/>
</dbReference>
<dbReference type="Proteomes" id="UP000271031">
    <property type="component" value="Unassembled WGS sequence"/>
</dbReference>
<organism evidence="2 3">
    <name type="scientific">Brevibacillus fluminis</name>
    <dbReference type="NCBI Taxonomy" id="511487"/>
    <lineage>
        <taxon>Bacteria</taxon>
        <taxon>Bacillati</taxon>
        <taxon>Bacillota</taxon>
        <taxon>Bacilli</taxon>
        <taxon>Bacillales</taxon>
        <taxon>Paenibacillaceae</taxon>
        <taxon>Brevibacillus</taxon>
    </lineage>
</organism>
<accession>A0A3M8DN63</accession>
<dbReference type="AlphaFoldDB" id="A0A3M8DN63"/>
<dbReference type="InterPro" id="IPR032485">
    <property type="entry name" value="LRP1-like_beta_prop"/>
</dbReference>
<dbReference type="Gene3D" id="2.120.10.30">
    <property type="entry name" value="TolB, C-terminal domain"/>
    <property type="match status" value="1"/>
</dbReference>
<feature type="domain" description="Prolow-density lipoprotein receptor-related protein 1-like beta-propeller" evidence="1">
    <location>
        <begin position="11"/>
        <end position="176"/>
    </location>
</feature>
<comment type="caution">
    <text evidence="2">The sequence shown here is derived from an EMBL/GenBank/DDBJ whole genome shotgun (WGS) entry which is preliminary data.</text>
</comment>
<dbReference type="InterPro" id="IPR011042">
    <property type="entry name" value="6-blade_b-propeller_TolB-like"/>
</dbReference>
<name>A0A3M8DN63_9BACL</name>
<evidence type="ECO:0000313" key="2">
    <source>
        <dbReference type="EMBL" id="RNB89523.1"/>
    </source>
</evidence>
<dbReference type="SUPFAM" id="SSF63825">
    <property type="entry name" value="YWTD domain"/>
    <property type="match status" value="1"/>
</dbReference>
<dbReference type="EMBL" id="RHHQ01000008">
    <property type="protein sequence ID" value="RNB89523.1"/>
    <property type="molecule type" value="Genomic_DNA"/>
</dbReference>
<gene>
    <name evidence="2" type="ORF">EDM56_10030</name>
</gene>
<proteinExistence type="predicted"/>